<comment type="domain">
    <text evidence="2">The jas domain is required for interaction with COI1.</text>
</comment>
<dbReference type="PROSITE" id="PS51320">
    <property type="entry name" value="TIFY"/>
    <property type="match status" value="1"/>
</dbReference>
<sequence>MLNEAMEDQKKEQLTIFYNGQIAVCDATELQVSAIILLANGEKVDESSGGEATSSAAGCCSPSSISPQVCDSPLLRSPSFKSPSPSPLAAFQGLAMKRSLQRFLQKRKYRNHTSHPYHHPHVLQKFL</sequence>
<evidence type="ECO:0000259" key="4">
    <source>
        <dbReference type="PROSITE" id="PS51320"/>
    </source>
</evidence>
<evidence type="ECO:0000256" key="3">
    <source>
        <dbReference type="SAM" id="MobiDB-lite"/>
    </source>
</evidence>
<dbReference type="GO" id="GO:2000022">
    <property type="term" value="P:regulation of jasmonic acid mediated signaling pathway"/>
    <property type="evidence" value="ECO:0007669"/>
    <property type="project" value="UniProtKB-UniRule"/>
</dbReference>
<evidence type="ECO:0000256" key="1">
    <source>
        <dbReference type="ARBA" id="ARBA00008614"/>
    </source>
</evidence>
<name>A0AAV1C4W6_OLDCO</name>
<feature type="domain" description="Tify" evidence="4">
    <location>
        <begin position="7"/>
        <end position="41"/>
    </location>
</feature>
<dbReference type="AlphaFoldDB" id="A0AAV1C4W6"/>
<dbReference type="GO" id="GO:0009611">
    <property type="term" value="P:response to wounding"/>
    <property type="evidence" value="ECO:0007669"/>
    <property type="project" value="UniProtKB-UniRule"/>
</dbReference>
<dbReference type="Proteomes" id="UP001161247">
    <property type="component" value="Chromosome 1"/>
</dbReference>
<protein>
    <recommendedName>
        <fullName evidence="2">Protein TIFY</fullName>
    </recommendedName>
    <alternativeName>
        <fullName evidence="2">Jasmonate ZIM domain-containing protein</fullName>
    </alternativeName>
</protein>
<comment type="function">
    <text evidence="2">Repressor of jasmonate responses.</text>
</comment>
<proteinExistence type="inferred from homology"/>
<dbReference type="Pfam" id="PF09425">
    <property type="entry name" value="Jas_motif"/>
    <property type="match status" value="1"/>
</dbReference>
<dbReference type="PANTHER" id="PTHR33077:SF17">
    <property type="entry name" value="PROTEIN TIFY 5B"/>
    <property type="match status" value="1"/>
</dbReference>
<keyword evidence="2" id="KW-1184">Jasmonic acid signaling pathway</keyword>
<keyword evidence="2" id="KW-0539">Nucleus</keyword>
<dbReference type="InterPro" id="IPR010399">
    <property type="entry name" value="Tify_dom"/>
</dbReference>
<organism evidence="5 6">
    <name type="scientific">Oldenlandia corymbosa var. corymbosa</name>
    <dbReference type="NCBI Taxonomy" id="529605"/>
    <lineage>
        <taxon>Eukaryota</taxon>
        <taxon>Viridiplantae</taxon>
        <taxon>Streptophyta</taxon>
        <taxon>Embryophyta</taxon>
        <taxon>Tracheophyta</taxon>
        <taxon>Spermatophyta</taxon>
        <taxon>Magnoliopsida</taxon>
        <taxon>eudicotyledons</taxon>
        <taxon>Gunneridae</taxon>
        <taxon>Pentapetalae</taxon>
        <taxon>asterids</taxon>
        <taxon>lamiids</taxon>
        <taxon>Gentianales</taxon>
        <taxon>Rubiaceae</taxon>
        <taxon>Rubioideae</taxon>
        <taxon>Spermacoceae</taxon>
        <taxon>Hedyotis-Oldenlandia complex</taxon>
        <taxon>Oldenlandia</taxon>
    </lineage>
</organism>
<dbReference type="InterPro" id="IPR040390">
    <property type="entry name" value="TIFY/JAZ"/>
</dbReference>
<comment type="subcellular location">
    <subcellularLocation>
        <location evidence="2">Nucleus</location>
    </subcellularLocation>
</comment>
<evidence type="ECO:0000313" key="5">
    <source>
        <dbReference type="EMBL" id="CAI9089709.1"/>
    </source>
</evidence>
<keyword evidence="6" id="KW-1185">Reference proteome</keyword>
<dbReference type="PANTHER" id="PTHR33077">
    <property type="entry name" value="PROTEIN TIFY 4A-RELATED-RELATED"/>
    <property type="match status" value="1"/>
</dbReference>
<dbReference type="SMART" id="SM00979">
    <property type="entry name" value="TIFY"/>
    <property type="match status" value="1"/>
</dbReference>
<reference evidence="5" key="1">
    <citation type="submission" date="2023-03" db="EMBL/GenBank/DDBJ databases">
        <authorList>
            <person name="Julca I."/>
        </authorList>
    </citation>
    <scope>NUCLEOTIDE SEQUENCE</scope>
</reference>
<dbReference type="GO" id="GO:0005634">
    <property type="term" value="C:nucleus"/>
    <property type="evidence" value="ECO:0007669"/>
    <property type="project" value="UniProtKB-SubCell"/>
</dbReference>
<feature type="region of interest" description="Disordered" evidence="3">
    <location>
        <begin position="45"/>
        <end position="65"/>
    </location>
</feature>
<gene>
    <name evidence="5" type="ORF">OLC1_LOCUS2002</name>
</gene>
<evidence type="ECO:0000256" key="2">
    <source>
        <dbReference type="RuleBase" id="RU369065"/>
    </source>
</evidence>
<dbReference type="InterPro" id="IPR018467">
    <property type="entry name" value="CCT_CS"/>
</dbReference>
<dbReference type="Pfam" id="PF06200">
    <property type="entry name" value="tify"/>
    <property type="match status" value="1"/>
</dbReference>
<comment type="similarity">
    <text evidence="1 2">Belongs to the TIFY/JAZ family.</text>
</comment>
<evidence type="ECO:0000313" key="6">
    <source>
        <dbReference type="Proteomes" id="UP001161247"/>
    </source>
</evidence>
<feature type="compositionally biased region" description="Low complexity" evidence="3">
    <location>
        <begin position="47"/>
        <end position="61"/>
    </location>
</feature>
<dbReference type="GO" id="GO:0031347">
    <property type="term" value="P:regulation of defense response"/>
    <property type="evidence" value="ECO:0007669"/>
    <property type="project" value="UniProtKB-UniRule"/>
</dbReference>
<accession>A0AAV1C4W6</accession>
<dbReference type="EMBL" id="OX459118">
    <property type="protein sequence ID" value="CAI9089709.1"/>
    <property type="molecule type" value="Genomic_DNA"/>
</dbReference>